<comment type="caution">
    <text evidence="2">The sequence shown here is derived from an EMBL/GenBank/DDBJ whole genome shotgun (WGS) entry which is preliminary data.</text>
</comment>
<dbReference type="EMBL" id="MGJN01000004">
    <property type="protein sequence ID" value="OGN07579.1"/>
    <property type="molecule type" value="Genomic_DNA"/>
</dbReference>
<proteinExistence type="predicted"/>
<evidence type="ECO:0000313" key="2">
    <source>
        <dbReference type="EMBL" id="OGN07579.1"/>
    </source>
</evidence>
<organism evidence="2 3">
    <name type="scientific">Candidatus Yanofskybacteria bacterium RIFCSPHIGHO2_02_FULL_38_22b</name>
    <dbReference type="NCBI Taxonomy" id="1802673"/>
    <lineage>
        <taxon>Bacteria</taxon>
        <taxon>Candidatus Yanofskyibacteriota</taxon>
    </lineage>
</organism>
<evidence type="ECO:0008006" key="4">
    <source>
        <dbReference type="Google" id="ProtNLM"/>
    </source>
</evidence>
<accession>A0A1F8F5P3</accession>
<keyword evidence="1" id="KW-1133">Transmembrane helix</keyword>
<evidence type="ECO:0000256" key="1">
    <source>
        <dbReference type="SAM" id="Phobius"/>
    </source>
</evidence>
<dbReference type="Proteomes" id="UP000176834">
    <property type="component" value="Unassembled WGS sequence"/>
</dbReference>
<protein>
    <recommendedName>
        <fullName evidence="4">EfeO-type cupredoxin-like domain-containing protein</fullName>
    </recommendedName>
</protein>
<evidence type="ECO:0000313" key="3">
    <source>
        <dbReference type="Proteomes" id="UP000176834"/>
    </source>
</evidence>
<dbReference type="SUPFAM" id="SSF49503">
    <property type="entry name" value="Cupredoxins"/>
    <property type="match status" value="1"/>
</dbReference>
<dbReference type="AlphaFoldDB" id="A0A1F8F5P3"/>
<dbReference type="InterPro" id="IPR008972">
    <property type="entry name" value="Cupredoxin"/>
</dbReference>
<gene>
    <name evidence="2" type="ORF">A3B86_00600</name>
</gene>
<keyword evidence="1" id="KW-0812">Transmembrane</keyword>
<dbReference type="Gene3D" id="2.60.40.420">
    <property type="entry name" value="Cupredoxins - blue copper proteins"/>
    <property type="match status" value="1"/>
</dbReference>
<sequence>MFEPKLISAIKNGPDRHNPAVFWVLIIMMLLLLAGAIQIMGDTRNLSSNIPTVTPEITKEPRFYTVIYKSGVFSPTNLRIRAGDTVRFKNESFFGIRVIADIQGVSKIPLFDSVGDIPQGSYFSYTFSEKGIFGYYNDKKNEEVGTIIVR</sequence>
<name>A0A1F8F5P3_9BACT</name>
<feature type="transmembrane region" description="Helical" evidence="1">
    <location>
        <begin position="20"/>
        <end position="40"/>
    </location>
</feature>
<reference evidence="2 3" key="1">
    <citation type="journal article" date="2016" name="Nat. Commun.">
        <title>Thousands of microbial genomes shed light on interconnected biogeochemical processes in an aquifer system.</title>
        <authorList>
            <person name="Anantharaman K."/>
            <person name="Brown C.T."/>
            <person name="Hug L.A."/>
            <person name="Sharon I."/>
            <person name="Castelle C.J."/>
            <person name="Probst A.J."/>
            <person name="Thomas B.C."/>
            <person name="Singh A."/>
            <person name="Wilkins M.J."/>
            <person name="Karaoz U."/>
            <person name="Brodie E.L."/>
            <person name="Williams K.H."/>
            <person name="Hubbard S.S."/>
            <person name="Banfield J.F."/>
        </authorList>
    </citation>
    <scope>NUCLEOTIDE SEQUENCE [LARGE SCALE GENOMIC DNA]</scope>
</reference>
<keyword evidence="1" id="KW-0472">Membrane</keyword>